<dbReference type="AlphaFoldDB" id="A0A7J7KWU6"/>
<gene>
    <name evidence="1" type="ORF">GIB67_002250</name>
</gene>
<dbReference type="SUPFAM" id="SSF52029">
    <property type="entry name" value="GroEL apical domain-like"/>
    <property type="match status" value="1"/>
</dbReference>
<dbReference type="Proteomes" id="UP000541444">
    <property type="component" value="Unassembled WGS sequence"/>
</dbReference>
<organism evidence="1 2">
    <name type="scientific">Kingdonia uniflora</name>
    <dbReference type="NCBI Taxonomy" id="39325"/>
    <lineage>
        <taxon>Eukaryota</taxon>
        <taxon>Viridiplantae</taxon>
        <taxon>Streptophyta</taxon>
        <taxon>Embryophyta</taxon>
        <taxon>Tracheophyta</taxon>
        <taxon>Spermatophyta</taxon>
        <taxon>Magnoliopsida</taxon>
        <taxon>Ranunculales</taxon>
        <taxon>Circaeasteraceae</taxon>
        <taxon>Kingdonia</taxon>
    </lineage>
</organism>
<accession>A0A7J7KWU6</accession>
<proteinExistence type="predicted"/>
<dbReference type="InterPro" id="IPR027409">
    <property type="entry name" value="GroEL-like_apical_dom_sf"/>
</dbReference>
<sequence>MAFGMQFPLKWLQNLVMGCPPAKLASKQVVKEALRSRGLKDDTTCIVVVIIPPDNSLPPSPPPKKQSKLRLLIFRKRSHDSASKLSKKLSTVGIVEELFEEGSAMLADRLIAALKAPGFGKRKSQYLDGIAILTGDINYISDSVPTCRCPEMDIVLLDVYFFRLFDYLAKVLNVVAGYIELNYGDFSIELKKIVIEDVDGK</sequence>
<reference evidence="1 2" key="1">
    <citation type="journal article" date="2020" name="IScience">
        <title>Genome Sequencing of the Endangered Kingdonia uniflora (Circaeasteraceae, Ranunculales) Reveals Potential Mechanisms of Evolutionary Specialization.</title>
        <authorList>
            <person name="Sun Y."/>
            <person name="Deng T."/>
            <person name="Zhang A."/>
            <person name="Moore M.J."/>
            <person name="Landis J.B."/>
            <person name="Lin N."/>
            <person name="Zhang H."/>
            <person name="Zhang X."/>
            <person name="Huang J."/>
            <person name="Zhang X."/>
            <person name="Sun H."/>
            <person name="Wang H."/>
        </authorList>
    </citation>
    <scope>NUCLEOTIDE SEQUENCE [LARGE SCALE GENOMIC DNA]</scope>
    <source>
        <strain evidence="1">TB1705</strain>
        <tissue evidence="1">Leaf</tissue>
    </source>
</reference>
<keyword evidence="2" id="KW-1185">Reference proteome</keyword>
<comment type="caution">
    <text evidence="1">The sequence shown here is derived from an EMBL/GenBank/DDBJ whole genome shotgun (WGS) entry which is preliminary data.</text>
</comment>
<name>A0A7J7KWU6_9MAGN</name>
<evidence type="ECO:0000313" key="2">
    <source>
        <dbReference type="Proteomes" id="UP000541444"/>
    </source>
</evidence>
<evidence type="ECO:0000313" key="1">
    <source>
        <dbReference type="EMBL" id="KAF6134849.1"/>
    </source>
</evidence>
<protein>
    <submittedName>
        <fullName evidence="1">Uncharacterized protein</fullName>
    </submittedName>
</protein>
<dbReference type="EMBL" id="JACGCM010002827">
    <property type="protein sequence ID" value="KAF6134849.1"/>
    <property type="molecule type" value="Genomic_DNA"/>
</dbReference>
<feature type="non-terminal residue" evidence="1">
    <location>
        <position position="1"/>
    </location>
</feature>
<dbReference type="OrthoDB" id="1732448at2759"/>